<feature type="chain" id="PRO_5040837036" evidence="1">
    <location>
        <begin position="21"/>
        <end position="115"/>
    </location>
</feature>
<protein>
    <submittedName>
        <fullName evidence="2">Uncharacterized protein</fullName>
    </submittedName>
</protein>
<proteinExistence type="predicted"/>
<reference evidence="2" key="1">
    <citation type="submission" date="2022-07" db="EMBL/GenBank/DDBJ databases">
        <title>Phylogenomic reconstructions and comparative analyses of Kickxellomycotina fungi.</title>
        <authorList>
            <person name="Reynolds N.K."/>
            <person name="Stajich J.E."/>
            <person name="Barry K."/>
            <person name="Grigoriev I.V."/>
            <person name="Crous P."/>
            <person name="Smith M.E."/>
        </authorList>
    </citation>
    <scope>NUCLEOTIDE SEQUENCE</scope>
    <source>
        <strain evidence="2">RSA 1196</strain>
    </source>
</reference>
<keyword evidence="3" id="KW-1185">Reference proteome</keyword>
<dbReference type="Proteomes" id="UP001150925">
    <property type="component" value="Unassembled WGS sequence"/>
</dbReference>
<feature type="signal peptide" evidence="1">
    <location>
        <begin position="1"/>
        <end position="20"/>
    </location>
</feature>
<dbReference type="OrthoDB" id="5708984at2759"/>
<comment type="caution">
    <text evidence="2">The sequence shown here is derived from an EMBL/GenBank/DDBJ whole genome shotgun (WGS) entry which is preliminary data.</text>
</comment>
<dbReference type="AlphaFoldDB" id="A0A9W8E1J6"/>
<evidence type="ECO:0000313" key="3">
    <source>
        <dbReference type="Proteomes" id="UP001150925"/>
    </source>
</evidence>
<evidence type="ECO:0000313" key="2">
    <source>
        <dbReference type="EMBL" id="KAJ1962406.1"/>
    </source>
</evidence>
<dbReference type="EMBL" id="JANBPY010000968">
    <property type="protein sequence ID" value="KAJ1962406.1"/>
    <property type="molecule type" value="Genomic_DNA"/>
</dbReference>
<sequence>MRFTFISTVTVLAVATAVMGTHERFCNPLDVIYLKNITTGHYNAYKQEETYLKINPNSTAAPSVKLFNRMQIPYLQQLCKDFESKAEDCGPDMNEILLSNSSCNAIKKLWLPVIL</sequence>
<accession>A0A9W8E1J6</accession>
<evidence type="ECO:0000256" key="1">
    <source>
        <dbReference type="SAM" id="SignalP"/>
    </source>
</evidence>
<gene>
    <name evidence="2" type="ORF">IWQ62_003541</name>
</gene>
<keyword evidence="1" id="KW-0732">Signal</keyword>
<organism evidence="2 3">
    <name type="scientific">Dispira parvispora</name>
    <dbReference type="NCBI Taxonomy" id="1520584"/>
    <lineage>
        <taxon>Eukaryota</taxon>
        <taxon>Fungi</taxon>
        <taxon>Fungi incertae sedis</taxon>
        <taxon>Zoopagomycota</taxon>
        <taxon>Kickxellomycotina</taxon>
        <taxon>Dimargaritomycetes</taxon>
        <taxon>Dimargaritales</taxon>
        <taxon>Dimargaritaceae</taxon>
        <taxon>Dispira</taxon>
    </lineage>
</organism>
<name>A0A9W8E1J6_9FUNG</name>